<dbReference type="VEuPathDB" id="FungiDB:P174DRAFT_292260"/>
<evidence type="ECO:0000313" key="1">
    <source>
        <dbReference type="EMBL" id="PKX90263.1"/>
    </source>
</evidence>
<dbReference type="Proteomes" id="UP000234474">
    <property type="component" value="Unassembled WGS sequence"/>
</dbReference>
<dbReference type="RefSeq" id="XP_024678858.1">
    <property type="nucleotide sequence ID" value="XM_024821596.1"/>
</dbReference>
<comment type="caution">
    <text evidence="1">The sequence shown here is derived from an EMBL/GenBank/DDBJ whole genome shotgun (WGS) entry which is preliminary data.</text>
</comment>
<gene>
    <name evidence="1" type="ORF">P174DRAFT_292260</name>
</gene>
<dbReference type="AlphaFoldDB" id="A0A2I1BY16"/>
<reference evidence="2" key="1">
    <citation type="journal article" date="2018" name="Proc. Natl. Acad. Sci. U.S.A.">
        <title>Linking secondary metabolites to gene clusters through genome sequencing of six diverse Aspergillus species.</title>
        <authorList>
            <person name="Kaerboelling I."/>
            <person name="Vesth T.C."/>
            <person name="Frisvad J.C."/>
            <person name="Nybo J.L."/>
            <person name="Theobald S."/>
            <person name="Kuo A."/>
            <person name="Bowyer P."/>
            <person name="Matsuda Y."/>
            <person name="Mondo S."/>
            <person name="Lyhne E.K."/>
            <person name="Kogle M.E."/>
            <person name="Clum A."/>
            <person name="Lipzen A."/>
            <person name="Salamov A."/>
            <person name="Ngan C.Y."/>
            <person name="Daum C."/>
            <person name="Chiniquy J."/>
            <person name="Barry K."/>
            <person name="LaButti K."/>
            <person name="Haridas S."/>
            <person name="Simmons B.A."/>
            <person name="Magnuson J.K."/>
            <person name="Mortensen U.H."/>
            <person name="Larsen T.O."/>
            <person name="Grigoriev I.V."/>
            <person name="Baker S.E."/>
            <person name="Andersen M.R."/>
        </authorList>
    </citation>
    <scope>NUCLEOTIDE SEQUENCE [LARGE SCALE GENOMIC DNA]</scope>
    <source>
        <strain evidence="2">IBT 16806</strain>
    </source>
</reference>
<dbReference type="GeneID" id="36528922"/>
<accession>A0A2I1BY16</accession>
<proteinExistence type="predicted"/>
<sequence length="92" mass="10360">MPGALCCSYAFWPSYSLIAANFTTCYKYELFATTFNLGLGMKMLPCSSVKLLYIMHVTTVDTTIFGRFDLSSVFYGCRKERRGSKAPCSYCL</sequence>
<keyword evidence="2" id="KW-1185">Reference proteome</keyword>
<organism evidence="1 2">
    <name type="scientific">Aspergillus novofumigatus (strain IBT 16806)</name>
    <dbReference type="NCBI Taxonomy" id="1392255"/>
    <lineage>
        <taxon>Eukaryota</taxon>
        <taxon>Fungi</taxon>
        <taxon>Dikarya</taxon>
        <taxon>Ascomycota</taxon>
        <taxon>Pezizomycotina</taxon>
        <taxon>Eurotiomycetes</taxon>
        <taxon>Eurotiomycetidae</taxon>
        <taxon>Eurotiales</taxon>
        <taxon>Aspergillaceae</taxon>
        <taxon>Aspergillus</taxon>
        <taxon>Aspergillus subgen. Fumigati</taxon>
    </lineage>
</organism>
<protein>
    <submittedName>
        <fullName evidence="1">Uncharacterized protein</fullName>
    </submittedName>
</protein>
<name>A0A2I1BY16_ASPN1</name>
<dbReference type="EMBL" id="MSZS01000008">
    <property type="protein sequence ID" value="PKX90263.1"/>
    <property type="molecule type" value="Genomic_DNA"/>
</dbReference>
<evidence type="ECO:0000313" key="2">
    <source>
        <dbReference type="Proteomes" id="UP000234474"/>
    </source>
</evidence>